<evidence type="ECO:0000313" key="1">
    <source>
        <dbReference type="EMBL" id="MBI4210858.1"/>
    </source>
</evidence>
<reference evidence="1" key="1">
    <citation type="submission" date="2020-07" db="EMBL/GenBank/DDBJ databases">
        <title>Huge and variable diversity of episymbiotic CPR bacteria and DPANN archaea in groundwater ecosystems.</title>
        <authorList>
            <person name="He C.Y."/>
            <person name="Keren R."/>
            <person name="Whittaker M."/>
            <person name="Farag I.F."/>
            <person name="Doudna J."/>
            <person name="Cate J.H.D."/>
            <person name="Banfield J.F."/>
        </authorList>
    </citation>
    <scope>NUCLEOTIDE SEQUENCE</scope>
    <source>
        <strain evidence="1">NC_groundwater_1296_Ag_S-0.2um_52_80</strain>
    </source>
</reference>
<evidence type="ECO:0000313" key="2">
    <source>
        <dbReference type="Proteomes" id="UP000732298"/>
    </source>
</evidence>
<sequence>MGFLGNILGKGNKGEGEAAEEVAAPQGKYDEQCSLCSKGGTDKKWAGKYFHVKCLRKAKKVAKGMF</sequence>
<comment type="caution">
    <text evidence="1">The sequence shown here is derived from an EMBL/GenBank/DDBJ whole genome shotgun (WGS) entry which is preliminary data.</text>
</comment>
<accession>A0A8T3YPC2</accession>
<proteinExistence type="predicted"/>
<protein>
    <submittedName>
        <fullName evidence="1">Uncharacterized protein</fullName>
    </submittedName>
</protein>
<dbReference type="Proteomes" id="UP000732298">
    <property type="component" value="Unassembled WGS sequence"/>
</dbReference>
<name>A0A8T3YPC2_9ARCH</name>
<organism evidence="1 2">
    <name type="scientific">Candidatus Iainarchaeum sp</name>
    <dbReference type="NCBI Taxonomy" id="3101447"/>
    <lineage>
        <taxon>Archaea</taxon>
        <taxon>Candidatus Iainarchaeota</taxon>
        <taxon>Candidatus Iainarchaeia</taxon>
        <taxon>Candidatus Iainarchaeales</taxon>
        <taxon>Candidatus Iainarchaeaceae</taxon>
        <taxon>Candidatus Iainarchaeum</taxon>
    </lineage>
</organism>
<gene>
    <name evidence="1" type="ORF">HY544_05115</name>
</gene>
<dbReference type="AlphaFoldDB" id="A0A8T3YPC2"/>
<dbReference type="EMBL" id="JACQPB010000045">
    <property type="protein sequence ID" value="MBI4210858.1"/>
    <property type="molecule type" value="Genomic_DNA"/>
</dbReference>